<reference evidence="3" key="1">
    <citation type="submission" date="2016-02" db="EMBL/GenBank/DDBJ databases">
        <authorList>
            <person name="Wibberg D."/>
        </authorList>
    </citation>
    <scope>NUCLEOTIDE SEQUENCE [LARGE SCALE GENOMIC DNA]</scope>
</reference>
<keyword evidence="1" id="KW-0472">Membrane</keyword>
<sequence>MRTLTHLAVAFAAATSLTVIGVAVLGLLLNPRRRGGRR</sequence>
<evidence type="ECO:0000256" key="1">
    <source>
        <dbReference type="SAM" id="Phobius"/>
    </source>
</evidence>
<name>A0A1C3PBY4_9ACTN</name>
<gene>
    <name evidence="2" type="ORF">FDG2_5277</name>
</gene>
<dbReference type="EMBL" id="FLUV01002205">
    <property type="protein sequence ID" value="SBW27327.1"/>
    <property type="molecule type" value="Genomic_DNA"/>
</dbReference>
<organism evidence="2 3">
    <name type="scientific">Candidatus Protofrankia californiensis</name>
    <dbReference type="NCBI Taxonomy" id="1839754"/>
    <lineage>
        <taxon>Bacteria</taxon>
        <taxon>Bacillati</taxon>
        <taxon>Actinomycetota</taxon>
        <taxon>Actinomycetes</taxon>
        <taxon>Frankiales</taxon>
        <taxon>Frankiaceae</taxon>
        <taxon>Protofrankia</taxon>
    </lineage>
</organism>
<keyword evidence="1" id="KW-1133">Transmembrane helix</keyword>
<keyword evidence="1" id="KW-0812">Transmembrane</keyword>
<keyword evidence="3" id="KW-1185">Reference proteome</keyword>
<dbReference type="Proteomes" id="UP000199013">
    <property type="component" value="Unassembled WGS sequence"/>
</dbReference>
<protein>
    <submittedName>
        <fullName evidence="2">Putative membrane protein</fullName>
    </submittedName>
</protein>
<feature type="transmembrane region" description="Helical" evidence="1">
    <location>
        <begin position="6"/>
        <end position="29"/>
    </location>
</feature>
<accession>A0A1C3PBY4</accession>
<evidence type="ECO:0000313" key="3">
    <source>
        <dbReference type="Proteomes" id="UP000199013"/>
    </source>
</evidence>
<proteinExistence type="predicted"/>
<dbReference type="AlphaFoldDB" id="A0A1C3PBY4"/>
<evidence type="ECO:0000313" key="2">
    <source>
        <dbReference type="EMBL" id="SBW27327.1"/>
    </source>
</evidence>